<comment type="function">
    <text evidence="10 13">F(1)F(0) ATP synthase produces ATP from ADP in the presence of a proton or sodium gradient. F-type ATPases consist of two structural domains, F(1) containing the extramembraneous catalytic core and F(0) containing the membrane proton channel, linked together by a central stalk and a peripheral stalk. During catalysis, ATP synthesis in the catalytic domain of F(1) is coupled via a rotary mechanism of the central stalk subunits to proton translocation.</text>
</comment>
<dbReference type="Proteomes" id="UP000188879">
    <property type="component" value="Unassembled WGS sequence"/>
</dbReference>
<evidence type="ECO:0000256" key="5">
    <source>
        <dbReference type="ARBA" id="ARBA00022781"/>
    </source>
</evidence>
<evidence type="ECO:0000256" key="7">
    <source>
        <dbReference type="ARBA" id="ARBA00023065"/>
    </source>
</evidence>
<proteinExistence type="inferred from homology"/>
<dbReference type="PANTHER" id="PTHR33445:SF1">
    <property type="entry name" value="ATP SYNTHASE SUBUNIT B"/>
    <property type="match status" value="1"/>
</dbReference>
<comment type="similarity">
    <text evidence="1 13 14">Belongs to the ATPase B chain family.</text>
</comment>
<dbReference type="GO" id="GO:0046961">
    <property type="term" value="F:proton-transporting ATPase activity, rotational mechanism"/>
    <property type="evidence" value="ECO:0007669"/>
    <property type="project" value="TreeGrafter"/>
</dbReference>
<keyword evidence="7 13" id="KW-0406">Ion transport</keyword>
<evidence type="ECO:0000256" key="8">
    <source>
        <dbReference type="ARBA" id="ARBA00023136"/>
    </source>
</evidence>
<evidence type="ECO:0000256" key="3">
    <source>
        <dbReference type="ARBA" id="ARBA00022547"/>
    </source>
</evidence>
<organism evidence="17 18">
    <name type="scientific">Teichococcus deserti</name>
    <dbReference type="NCBI Taxonomy" id="1817963"/>
    <lineage>
        <taxon>Bacteria</taxon>
        <taxon>Pseudomonadati</taxon>
        <taxon>Pseudomonadota</taxon>
        <taxon>Alphaproteobacteria</taxon>
        <taxon>Acetobacterales</taxon>
        <taxon>Roseomonadaceae</taxon>
        <taxon>Roseomonas</taxon>
    </lineage>
</organism>
<dbReference type="GO" id="GO:0005886">
    <property type="term" value="C:plasma membrane"/>
    <property type="evidence" value="ECO:0007669"/>
    <property type="project" value="UniProtKB-SubCell"/>
</dbReference>
<accession>A0A1V2GWC0</accession>
<protein>
    <recommendedName>
        <fullName evidence="13">ATP synthase subunit b</fullName>
    </recommendedName>
    <alternativeName>
        <fullName evidence="13">ATP synthase F(0) sector subunit b</fullName>
    </alternativeName>
    <alternativeName>
        <fullName evidence="13">ATPase subunit I</fullName>
    </alternativeName>
    <alternativeName>
        <fullName evidence="13">F-type ATPase subunit b</fullName>
        <shortName evidence="13">F-ATPase subunit b</shortName>
    </alternativeName>
</protein>
<evidence type="ECO:0000256" key="4">
    <source>
        <dbReference type="ARBA" id="ARBA00022692"/>
    </source>
</evidence>
<keyword evidence="16" id="KW-0732">Signal</keyword>
<evidence type="ECO:0000256" key="6">
    <source>
        <dbReference type="ARBA" id="ARBA00022989"/>
    </source>
</evidence>
<evidence type="ECO:0000256" key="10">
    <source>
        <dbReference type="ARBA" id="ARBA00025198"/>
    </source>
</evidence>
<keyword evidence="13" id="KW-1003">Cell membrane</keyword>
<reference evidence="17 18" key="1">
    <citation type="submission" date="2016-10" db="EMBL/GenBank/DDBJ databases">
        <title>Draft Genome sequence of Roseomonas sp. strain M3.</title>
        <authorList>
            <person name="Subhash Y."/>
            <person name="Lee S."/>
        </authorList>
    </citation>
    <scope>NUCLEOTIDE SEQUENCE [LARGE SCALE GENOMIC DNA]</scope>
    <source>
        <strain evidence="17 18">M3</strain>
    </source>
</reference>
<evidence type="ECO:0000256" key="14">
    <source>
        <dbReference type="RuleBase" id="RU003848"/>
    </source>
</evidence>
<comment type="subcellular location">
    <subcellularLocation>
        <location evidence="13">Cell membrane</location>
        <topology evidence="13">Single-pass membrane protein</topology>
    </subcellularLocation>
    <subcellularLocation>
        <location evidence="12">Endomembrane system</location>
        <topology evidence="12">Single-pass membrane protein</topology>
    </subcellularLocation>
</comment>
<dbReference type="AlphaFoldDB" id="A0A1V2GWC0"/>
<keyword evidence="15" id="KW-0175">Coiled coil</keyword>
<evidence type="ECO:0000256" key="16">
    <source>
        <dbReference type="SAM" id="SignalP"/>
    </source>
</evidence>
<keyword evidence="18" id="KW-1185">Reference proteome</keyword>
<evidence type="ECO:0000256" key="2">
    <source>
        <dbReference type="ARBA" id="ARBA00022448"/>
    </source>
</evidence>
<dbReference type="HAMAP" id="MF_01398">
    <property type="entry name" value="ATP_synth_b_bprime"/>
    <property type="match status" value="1"/>
</dbReference>
<evidence type="ECO:0000256" key="11">
    <source>
        <dbReference type="ARBA" id="ARBA00025614"/>
    </source>
</evidence>
<keyword evidence="6 13" id="KW-1133">Transmembrane helix</keyword>
<dbReference type="Pfam" id="PF00430">
    <property type="entry name" value="ATP-synt_B"/>
    <property type="match status" value="1"/>
</dbReference>
<comment type="caution">
    <text evidence="17">The sequence shown here is derived from an EMBL/GenBank/DDBJ whole genome shotgun (WGS) entry which is preliminary data.</text>
</comment>
<evidence type="ECO:0000256" key="12">
    <source>
        <dbReference type="ARBA" id="ARBA00037847"/>
    </source>
</evidence>
<name>A0A1V2GWC0_9PROT</name>
<keyword evidence="3 13" id="KW-0138">CF(0)</keyword>
<keyword evidence="5 13" id="KW-0375">Hydrogen ion transport</keyword>
<evidence type="ECO:0000313" key="17">
    <source>
        <dbReference type="EMBL" id="ONG47498.1"/>
    </source>
</evidence>
<dbReference type="GO" id="GO:0012505">
    <property type="term" value="C:endomembrane system"/>
    <property type="evidence" value="ECO:0007669"/>
    <property type="project" value="UniProtKB-SubCell"/>
</dbReference>
<feature type="transmembrane region" description="Helical" evidence="13">
    <location>
        <begin position="43"/>
        <end position="65"/>
    </location>
</feature>
<dbReference type="EMBL" id="MLCO01000274">
    <property type="protein sequence ID" value="ONG47498.1"/>
    <property type="molecule type" value="Genomic_DNA"/>
</dbReference>
<keyword evidence="8 13" id="KW-0472">Membrane</keyword>
<evidence type="ECO:0000256" key="1">
    <source>
        <dbReference type="ARBA" id="ARBA00005513"/>
    </source>
</evidence>
<gene>
    <name evidence="13" type="primary">atpF</name>
    <name evidence="17" type="ORF">BKE38_23235</name>
</gene>
<feature type="coiled-coil region" evidence="15">
    <location>
        <begin position="127"/>
        <end position="161"/>
    </location>
</feature>
<keyword evidence="2 13" id="KW-0813">Transport</keyword>
<evidence type="ECO:0000313" key="18">
    <source>
        <dbReference type="Proteomes" id="UP000188879"/>
    </source>
</evidence>
<dbReference type="PANTHER" id="PTHR33445">
    <property type="entry name" value="ATP SYNTHASE SUBUNIT B', CHLOROPLASTIC"/>
    <property type="match status" value="1"/>
</dbReference>
<evidence type="ECO:0000256" key="15">
    <source>
        <dbReference type="SAM" id="Coils"/>
    </source>
</evidence>
<dbReference type="InterPro" id="IPR050059">
    <property type="entry name" value="ATP_synthase_B_chain"/>
</dbReference>
<evidence type="ECO:0000256" key="13">
    <source>
        <dbReference type="HAMAP-Rule" id="MF_01398"/>
    </source>
</evidence>
<evidence type="ECO:0000256" key="9">
    <source>
        <dbReference type="ARBA" id="ARBA00023310"/>
    </source>
</evidence>
<comment type="function">
    <text evidence="11">Component of the F(0) channel, it forms part of the peripheral stalk, linking F(1) to F(0). The b'-subunit is a diverged and duplicated form of b found in plants and photosynthetic bacteria.</text>
</comment>
<dbReference type="RefSeq" id="WP_076959666.1">
    <property type="nucleotide sequence ID" value="NZ_MLCO01000274.1"/>
</dbReference>
<dbReference type="GO" id="GO:0045259">
    <property type="term" value="C:proton-transporting ATP synthase complex"/>
    <property type="evidence" value="ECO:0007669"/>
    <property type="project" value="UniProtKB-KW"/>
</dbReference>
<dbReference type="InterPro" id="IPR002146">
    <property type="entry name" value="ATP_synth_b/b'su_bac/chlpt"/>
</dbReference>
<keyword evidence="9 13" id="KW-0066">ATP synthesis</keyword>
<dbReference type="GO" id="GO:0046933">
    <property type="term" value="F:proton-transporting ATP synthase activity, rotational mechanism"/>
    <property type="evidence" value="ECO:0007669"/>
    <property type="project" value="UniProtKB-UniRule"/>
</dbReference>
<keyword evidence="4 13" id="KW-0812">Transmembrane</keyword>
<sequence length="197" mass="20071">MKSATTKATRLGLAALAMTAVSTAAMAAEGGMPQLDFGNPLMLAQVVWLLIIFGVFYYVLSSIVLPKAAAVLDERRSRIEGDLEAARAAKAEADAALVAHQAATAKARAESQAAIATAGAAAQADAAARTAALNAKLNEQIAAAEARINTARDAAMGALREVATDTTNALVQRLTGLRNEAAVSSAVERALAAQGKA</sequence>
<comment type="subunit">
    <text evidence="13">F-type ATPases have 2 components, F(1) - the catalytic core - and F(0) - the membrane proton channel. F(1) has five subunits: alpha(3), beta(3), gamma(1), delta(1), epsilon(1). F(0) has three main subunits: a(1), b(2) and c(10-14). The alpha and beta chains form an alternating ring which encloses part of the gamma chain. F(1) is attached to F(0) by a central stalk formed by the gamma and epsilon chains, while a peripheral stalk is formed by the delta and b chains.</text>
</comment>
<feature type="chain" id="PRO_5012889041" description="ATP synthase subunit b" evidence="16">
    <location>
        <begin position="28"/>
        <end position="197"/>
    </location>
</feature>
<feature type="signal peptide" evidence="16">
    <location>
        <begin position="1"/>
        <end position="27"/>
    </location>
</feature>